<dbReference type="EMBL" id="JAOTPV010000008">
    <property type="protein sequence ID" value="KAJ4479385.1"/>
    <property type="molecule type" value="Genomic_DNA"/>
</dbReference>
<evidence type="ECO:0000313" key="3">
    <source>
        <dbReference type="Proteomes" id="UP001150266"/>
    </source>
</evidence>
<feature type="compositionally biased region" description="Low complexity" evidence="1">
    <location>
        <begin position="106"/>
        <end position="135"/>
    </location>
</feature>
<keyword evidence="3" id="KW-1185">Reference proteome</keyword>
<accession>A0A9W9ADD2</accession>
<feature type="compositionally biased region" description="Low complexity" evidence="1">
    <location>
        <begin position="143"/>
        <end position="152"/>
    </location>
</feature>
<organism evidence="2 3">
    <name type="scientific">Lentinula aciculospora</name>
    <dbReference type="NCBI Taxonomy" id="153920"/>
    <lineage>
        <taxon>Eukaryota</taxon>
        <taxon>Fungi</taxon>
        <taxon>Dikarya</taxon>
        <taxon>Basidiomycota</taxon>
        <taxon>Agaricomycotina</taxon>
        <taxon>Agaricomycetes</taxon>
        <taxon>Agaricomycetidae</taxon>
        <taxon>Agaricales</taxon>
        <taxon>Marasmiineae</taxon>
        <taxon>Omphalotaceae</taxon>
        <taxon>Lentinula</taxon>
    </lineage>
</organism>
<dbReference type="Proteomes" id="UP001150266">
    <property type="component" value="Unassembled WGS sequence"/>
</dbReference>
<evidence type="ECO:0000313" key="2">
    <source>
        <dbReference type="EMBL" id="KAJ4479385.1"/>
    </source>
</evidence>
<evidence type="ECO:0000256" key="1">
    <source>
        <dbReference type="SAM" id="MobiDB-lite"/>
    </source>
</evidence>
<dbReference type="AlphaFoldDB" id="A0A9W9ADD2"/>
<comment type="caution">
    <text evidence="2">The sequence shown here is derived from an EMBL/GenBank/DDBJ whole genome shotgun (WGS) entry which is preliminary data.</text>
</comment>
<sequence length="199" mass="20414">MSLFDTTSWRRRWDPNAHNLLPASDSRNGAARGAGFLSVETHGILPTKRAVSGSSSDTTDEIASDHASSTSDVKVNNTTRSPTMASSSPRAGSSTPADNHTSDSNSAQETSSASLLTSSTQGRHGTTTASSTVTTEGQQPTGASSAISSLSSRITDTASTAAITEGQQHTSFTSATSKGELFYSKDLGGTSTELTTSSS</sequence>
<feature type="compositionally biased region" description="Polar residues" evidence="1">
    <location>
        <begin position="66"/>
        <end position="105"/>
    </location>
</feature>
<feature type="compositionally biased region" description="Polar residues" evidence="1">
    <location>
        <begin position="153"/>
        <end position="177"/>
    </location>
</feature>
<feature type="region of interest" description="Disordered" evidence="1">
    <location>
        <begin position="48"/>
        <end position="199"/>
    </location>
</feature>
<gene>
    <name evidence="2" type="ORF">J3R30DRAFT_2755126</name>
</gene>
<reference evidence="2" key="1">
    <citation type="submission" date="2022-08" db="EMBL/GenBank/DDBJ databases">
        <title>A Global Phylogenomic Analysis of the Shiitake Genus Lentinula.</title>
        <authorList>
            <consortium name="DOE Joint Genome Institute"/>
            <person name="Sierra-Patev S."/>
            <person name="Min B."/>
            <person name="Naranjo-Ortiz M."/>
            <person name="Looney B."/>
            <person name="Konkel Z."/>
            <person name="Slot J.C."/>
            <person name="Sakamoto Y."/>
            <person name="Steenwyk J.L."/>
            <person name="Rokas A."/>
            <person name="Carro J."/>
            <person name="Camarero S."/>
            <person name="Ferreira P."/>
            <person name="Molpeceres G."/>
            <person name="Ruiz-Duenas F.J."/>
            <person name="Serrano A."/>
            <person name="Henrissat B."/>
            <person name="Drula E."/>
            <person name="Hughes K.W."/>
            <person name="Mata J.L."/>
            <person name="Ishikawa N.K."/>
            <person name="Vargas-Isla R."/>
            <person name="Ushijima S."/>
            <person name="Smith C.A."/>
            <person name="Ahrendt S."/>
            <person name="Andreopoulos W."/>
            <person name="He G."/>
            <person name="Labutti K."/>
            <person name="Lipzen A."/>
            <person name="Ng V."/>
            <person name="Riley R."/>
            <person name="Sandor L."/>
            <person name="Barry K."/>
            <person name="Martinez A.T."/>
            <person name="Xiao Y."/>
            <person name="Gibbons J.G."/>
            <person name="Terashima K."/>
            <person name="Grigoriev I.V."/>
            <person name="Hibbett D.S."/>
        </authorList>
    </citation>
    <scope>NUCLEOTIDE SEQUENCE</scope>
    <source>
        <strain evidence="2">JLM2183</strain>
    </source>
</reference>
<proteinExistence type="predicted"/>
<feature type="compositionally biased region" description="Low complexity" evidence="1">
    <location>
        <begin position="187"/>
        <end position="199"/>
    </location>
</feature>
<name>A0A9W9ADD2_9AGAR</name>
<protein>
    <submittedName>
        <fullName evidence="2">Uncharacterized protein</fullName>
    </submittedName>
</protein>